<dbReference type="Gene3D" id="1.20.1440.100">
    <property type="entry name" value="SG protein - dephosphorylation function"/>
    <property type="match status" value="1"/>
</dbReference>
<comment type="subcellular location">
    <subcellularLocation>
        <location evidence="1">Membrane</location>
        <topology evidence="1">Multi-pass membrane protein</topology>
    </subcellularLocation>
</comment>
<feature type="transmembrane region" description="Helical" evidence="5">
    <location>
        <begin position="329"/>
        <end position="348"/>
    </location>
</feature>
<evidence type="ECO:0000259" key="6">
    <source>
        <dbReference type="Pfam" id="PF04138"/>
    </source>
</evidence>
<evidence type="ECO:0000256" key="3">
    <source>
        <dbReference type="ARBA" id="ARBA00022989"/>
    </source>
</evidence>
<dbReference type="SUPFAM" id="SSF56784">
    <property type="entry name" value="HAD-like"/>
    <property type="match status" value="1"/>
</dbReference>
<keyword evidence="8" id="KW-1185">Reference proteome</keyword>
<feature type="transmembrane region" description="Helical" evidence="5">
    <location>
        <begin position="300"/>
        <end position="323"/>
    </location>
</feature>
<keyword evidence="3 5" id="KW-1133">Transmembrane helix</keyword>
<dbReference type="AlphaFoldDB" id="U2QCK6"/>
<dbReference type="PATRIC" id="fig|1115809.3.peg.1624"/>
<dbReference type="GO" id="GO:0016787">
    <property type="term" value="F:hydrolase activity"/>
    <property type="evidence" value="ECO:0007669"/>
    <property type="project" value="UniProtKB-KW"/>
</dbReference>
<dbReference type="NCBIfam" id="TIGR01488">
    <property type="entry name" value="HAD-SF-IB"/>
    <property type="match status" value="1"/>
</dbReference>
<dbReference type="EMBL" id="AWEY01000029">
    <property type="protein sequence ID" value="ERK39033.1"/>
    <property type="molecule type" value="Genomic_DNA"/>
</dbReference>
<name>U2QCK6_9BACT</name>
<comment type="caution">
    <text evidence="7">The sequence shown here is derived from an EMBL/GenBank/DDBJ whole genome shotgun (WGS) entry which is preliminary data.</text>
</comment>
<feature type="transmembrane region" description="Helical" evidence="5">
    <location>
        <begin position="226"/>
        <end position="250"/>
    </location>
</feature>
<dbReference type="Pfam" id="PF12710">
    <property type="entry name" value="HAD"/>
    <property type="match status" value="1"/>
</dbReference>
<dbReference type="NCBIfam" id="TIGR01490">
    <property type="entry name" value="HAD-SF-IB-hyp1"/>
    <property type="match status" value="1"/>
</dbReference>
<evidence type="ECO:0000256" key="4">
    <source>
        <dbReference type="ARBA" id="ARBA00023136"/>
    </source>
</evidence>
<sequence>MRKIILSDFDGTLTTCDTLLAFSRFACGRFRMGTGFILFSPILILMKLHLYPNWKAKQRLFRWFFGGMPLDRFNALCADFAAKNSHLLRPKMVRLLAEARQEGTEVIVVSASIDNWVAPFFDDDIHVVGTQIETKDGILTGRFKTNNCYGPEKVRRVELLLGDEPRSGLRITAYGDSRGDREMLAYADGAYIVKKNGDIKAMKGYEKSTPEARRNAWKDNKTYGEIIRFGVVGVTATAIQYGIYLLFLPLLAHFFPSTADNPLATAANTIGYLVSFAFNFVASTRYTFHVKANARRGAGFALSHIINYLLQTCFLNLFILLGLSKQTAMIPMFCVCVPVNFLLVRFFLKR</sequence>
<feature type="domain" description="GtrA/DPMS transmembrane" evidence="6">
    <location>
        <begin position="228"/>
        <end position="347"/>
    </location>
</feature>
<keyword evidence="2 5" id="KW-0812">Transmembrane</keyword>
<keyword evidence="4 5" id="KW-0472">Membrane</keyword>
<evidence type="ECO:0000313" key="8">
    <source>
        <dbReference type="Proteomes" id="UP000016648"/>
    </source>
</evidence>
<evidence type="ECO:0000256" key="1">
    <source>
        <dbReference type="ARBA" id="ARBA00004141"/>
    </source>
</evidence>
<dbReference type="GO" id="GO:0016020">
    <property type="term" value="C:membrane"/>
    <property type="evidence" value="ECO:0007669"/>
    <property type="project" value="UniProtKB-SubCell"/>
</dbReference>
<evidence type="ECO:0000256" key="5">
    <source>
        <dbReference type="SAM" id="Phobius"/>
    </source>
</evidence>
<dbReference type="Pfam" id="PF04138">
    <property type="entry name" value="GtrA_DPMS_TM"/>
    <property type="match status" value="1"/>
</dbReference>
<dbReference type="InterPro" id="IPR007267">
    <property type="entry name" value="GtrA_DPMS_TM"/>
</dbReference>
<dbReference type="InterPro" id="IPR006385">
    <property type="entry name" value="HAD_hydro_SerB1"/>
</dbReference>
<dbReference type="GO" id="GO:0000271">
    <property type="term" value="P:polysaccharide biosynthetic process"/>
    <property type="evidence" value="ECO:0007669"/>
    <property type="project" value="InterPro"/>
</dbReference>
<dbReference type="InterPro" id="IPR036412">
    <property type="entry name" value="HAD-like_sf"/>
</dbReference>
<organism evidence="7 8">
    <name type="scientific">Segatella baroniae F0067</name>
    <dbReference type="NCBI Taxonomy" id="1115809"/>
    <lineage>
        <taxon>Bacteria</taxon>
        <taxon>Pseudomonadati</taxon>
        <taxon>Bacteroidota</taxon>
        <taxon>Bacteroidia</taxon>
        <taxon>Bacteroidales</taxon>
        <taxon>Prevotellaceae</taxon>
        <taxon>Segatella</taxon>
    </lineage>
</organism>
<feature type="transmembrane region" description="Helical" evidence="5">
    <location>
        <begin position="270"/>
        <end position="288"/>
    </location>
</feature>
<proteinExistence type="predicted"/>
<keyword evidence="7" id="KW-0378">Hydrolase</keyword>
<protein>
    <submittedName>
        <fullName evidence="7">HAD hydrolase, family IB</fullName>
    </submittedName>
</protein>
<dbReference type="InterPro" id="IPR023214">
    <property type="entry name" value="HAD_sf"/>
</dbReference>
<dbReference type="PANTHER" id="PTHR43344">
    <property type="entry name" value="PHOSPHOSERINE PHOSPHATASE"/>
    <property type="match status" value="1"/>
</dbReference>
<accession>U2QCK6</accession>
<dbReference type="RefSeq" id="WP_021589849.1">
    <property type="nucleotide sequence ID" value="NZ_AWEY01000029.1"/>
</dbReference>
<dbReference type="Gene3D" id="3.40.50.1000">
    <property type="entry name" value="HAD superfamily/HAD-like"/>
    <property type="match status" value="1"/>
</dbReference>
<gene>
    <name evidence="7" type="ORF">HMPREF9135_1241</name>
</gene>
<dbReference type="InterPro" id="IPR050582">
    <property type="entry name" value="HAD-like_SerB"/>
</dbReference>
<reference evidence="7 8" key="1">
    <citation type="submission" date="2013-08" db="EMBL/GenBank/DDBJ databases">
        <authorList>
            <person name="Durkin A.S."/>
            <person name="Haft D.R."/>
            <person name="McCorrison J."/>
            <person name="Torralba M."/>
            <person name="Gillis M."/>
            <person name="Haft D.H."/>
            <person name="Methe B."/>
            <person name="Sutton G."/>
            <person name="Nelson K.E."/>
        </authorList>
    </citation>
    <scope>NUCLEOTIDE SEQUENCE [LARGE SCALE GENOMIC DNA]</scope>
    <source>
        <strain evidence="7 8">F0067</strain>
    </source>
</reference>
<dbReference type="Proteomes" id="UP000016648">
    <property type="component" value="Unassembled WGS sequence"/>
</dbReference>
<evidence type="ECO:0000313" key="7">
    <source>
        <dbReference type="EMBL" id="ERK39033.1"/>
    </source>
</evidence>
<evidence type="ECO:0000256" key="2">
    <source>
        <dbReference type="ARBA" id="ARBA00022692"/>
    </source>
</evidence>
<feature type="transmembrane region" description="Helical" evidence="5">
    <location>
        <begin position="30"/>
        <end position="50"/>
    </location>
</feature>